<dbReference type="EMBL" id="ADVG01000003">
    <property type="protein sequence ID" value="EFH84665.1"/>
    <property type="molecule type" value="Genomic_DNA"/>
</dbReference>
<dbReference type="InterPro" id="IPR001959">
    <property type="entry name" value="Transposase"/>
</dbReference>
<evidence type="ECO:0000313" key="2">
    <source>
        <dbReference type="EMBL" id="EFH84665.1"/>
    </source>
</evidence>
<evidence type="ECO:0000259" key="1">
    <source>
        <dbReference type="Pfam" id="PF01385"/>
    </source>
</evidence>
<dbReference type="Proteomes" id="UP000004508">
    <property type="component" value="Unassembled WGS sequence"/>
</dbReference>
<name>D6TWT2_KTERA</name>
<dbReference type="STRING" id="485913.Krac_5762"/>
<sequence>MSTHLCMRLYVTTRKKEHGASNSNNPDLARITAINADLSGRSGGLCSSSHPDGNPESDPGPGAFCSCRFGQYDLIDFVAVLIGYVLSGEPTLLAFYERLAPWASPFMALFGRGRLPHRSTLSRFLAALDQPTVEALRIRFQEDVLARNPFSSPGGLFDRTGARWLVLDVDGTRQAARQRALPQTDALPAPHRRFDQVCAPVYQGRKRGEVVRTRTVVLQAHTQQFLGTFGGPGNGDYRGELRQAIGVIKNYATKFGLSTASVLLRLDGLYGDAAPLTDVLTAGLGVIVRSRAYHLLDLEMVKQTLASASDHVCTHPESGMTRTLYDCVSVPLTPTGPEVRLVIATHAVTSSPADVGVERDGIVYELFVSTLPSPAFPASDVLDLYLHRGSFETVLADEDVEQNADRWYSHTQCGQEFAQILAQWVWNLRLEMGQKLSPEDARTTEFAKALVVEQPLPIEPSLAVEPVPSEKKPMLQAHSEGNCWYVCLACEVESVARTPYTDEAIGIDLGVSKLATLSTGDMIENPKHYRRAEKKLAKAQQALSRKKRGLSDVRGRLSVSLRFTGRCAISAMTTFTNGHTVW</sequence>
<proteinExistence type="predicted"/>
<dbReference type="InParanoid" id="D6TWT2"/>
<feature type="domain" description="Probable transposase IS891/IS1136/IS1341" evidence="1">
    <location>
        <begin position="489"/>
        <end position="549"/>
    </location>
</feature>
<accession>D6TWT2</accession>
<dbReference type="AlphaFoldDB" id="D6TWT2"/>
<gene>
    <name evidence="2" type="ORF">Krac_5762</name>
</gene>
<organism evidence="2 3">
    <name type="scientific">Ktedonobacter racemifer DSM 44963</name>
    <dbReference type="NCBI Taxonomy" id="485913"/>
    <lineage>
        <taxon>Bacteria</taxon>
        <taxon>Bacillati</taxon>
        <taxon>Chloroflexota</taxon>
        <taxon>Ktedonobacteria</taxon>
        <taxon>Ktedonobacterales</taxon>
        <taxon>Ktedonobacteraceae</taxon>
        <taxon>Ktedonobacter</taxon>
    </lineage>
</organism>
<dbReference type="eggNOG" id="COG0675">
    <property type="taxonomic scope" value="Bacteria"/>
</dbReference>
<protein>
    <submittedName>
        <fullName evidence="2">Putative transposase IS891/IS1136/IS1341 family</fullName>
    </submittedName>
</protein>
<dbReference type="Pfam" id="PF01385">
    <property type="entry name" value="OrfB_IS605"/>
    <property type="match status" value="1"/>
</dbReference>
<evidence type="ECO:0000313" key="3">
    <source>
        <dbReference type="Proteomes" id="UP000004508"/>
    </source>
</evidence>
<reference evidence="2 3" key="1">
    <citation type="journal article" date="2011" name="Stand. Genomic Sci.">
        <title>Non-contiguous finished genome sequence and contextual data of the filamentous soil bacterium Ktedonobacter racemifer type strain (SOSP1-21).</title>
        <authorList>
            <person name="Chang Y.J."/>
            <person name="Land M."/>
            <person name="Hauser L."/>
            <person name="Chertkov O."/>
            <person name="Del Rio T.G."/>
            <person name="Nolan M."/>
            <person name="Copeland A."/>
            <person name="Tice H."/>
            <person name="Cheng J.F."/>
            <person name="Lucas S."/>
            <person name="Han C."/>
            <person name="Goodwin L."/>
            <person name="Pitluck S."/>
            <person name="Ivanova N."/>
            <person name="Ovchinikova G."/>
            <person name="Pati A."/>
            <person name="Chen A."/>
            <person name="Palaniappan K."/>
            <person name="Mavromatis K."/>
            <person name="Liolios K."/>
            <person name="Brettin T."/>
            <person name="Fiebig A."/>
            <person name="Rohde M."/>
            <person name="Abt B."/>
            <person name="Goker M."/>
            <person name="Detter J.C."/>
            <person name="Woyke T."/>
            <person name="Bristow J."/>
            <person name="Eisen J.A."/>
            <person name="Markowitz V."/>
            <person name="Hugenholtz P."/>
            <person name="Kyrpides N.C."/>
            <person name="Klenk H.P."/>
            <person name="Lapidus A."/>
        </authorList>
    </citation>
    <scope>NUCLEOTIDE SEQUENCE [LARGE SCALE GENOMIC DNA]</scope>
    <source>
        <strain evidence="3">DSM 44963</strain>
    </source>
</reference>
<keyword evidence="3" id="KW-1185">Reference proteome</keyword>
<comment type="caution">
    <text evidence="2">The sequence shown here is derived from an EMBL/GenBank/DDBJ whole genome shotgun (WGS) entry which is preliminary data.</text>
</comment>